<protein>
    <recommendedName>
        <fullName evidence="4">PQQ-like domain-containing protein</fullName>
    </recommendedName>
</protein>
<evidence type="ECO:0000256" key="1">
    <source>
        <dbReference type="SAM" id="SignalP"/>
    </source>
</evidence>
<dbReference type="Gene3D" id="2.130.10.10">
    <property type="entry name" value="YVTN repeat-like/Quinoprotein amine dehydrogenase"/>
    <property type="match status" value="1"/>
</dbReference>
<evidence type="ECO:0000313" key="3">
    <source>
        <dbReference type="Proteomes" id="UP000182409"/>
    </source>
</evidence>
<organism evidence="2 3">
    <name type="scientific">Terriglobus roseus</name>
    <dbReference type="NCBI Taxonomy" id="392734"/>
    <lineage>
        <taxon>Bacteria</taxon>
        <taxon>Pseudomonadati</taxon>
        <taxon>Acidobacteriota</taxon>
        <taxon>Terriglobia</taxon>
        <taxon>Terriglobales</taxon>
        <taxon>Acidobacteriaceae</taxon>
        <taxon>Terriglobus</taxon>
    </lineage>
</organism>
<dbReference type="OrthoDB" id="7484843at2"/>
<dbReference type="SUPFAM" id="SSF50998">
    <property type="entry name" value="Quinoprotein alcohol dehydrogenase-like"/>
    <property type="match status" value="1"/>
</dbReference>
<feature type="signal peptide" evidence="1">
    <location>
        <begin position="1"/>
        <end position="16"/>
    </location>
</feature>
<accession>A0A1H4IY76</accession>
<dbReference type="EMBL" id="FNSD01000001">
    <property type="protein sequence ID" value="SEB38917.1"/>
    <property type="molecule type" value="Genomic_DNA"/>
</dbReference>
<evidence type="ECO:0000313" key="2">
    <source>
        <dbReference type="EMBL" id="SEB38917.1"/>
    </source>
</evidence>
<dbReference type="RefSeq" id="WP_074651935.1">
    <property type="nucleotide sequence ID" value="NZ_FNSD01000001.1"/>
</dbReference>
<dbReference type="InterPro" id="IPR011047">
    <property type="entry name" value="Quinoprotein_ADH-like_sf"/>
</dbReference>
<name>A0A1H4IY76_9BACT</name>
<dbReference type="InterPro" id="IPR015943">
    <property type="entry name" value="WD40/YVTN_repeat-like_dom_sf"/>
</dbReference>
<proteinExistence type="predicted"/>
<sequence length="569" mass="60378">MKIASLLLCATISASAQNVLTKSYDVARTSENRSETILTPAKVAQGMTMLPRIPCIGDARGCEAQPLIDGNVMILASDANVIRGVNPIGGAAIWQTPQLCAPVRSIPGNDMWRVQTNFGMLSTGVIDADTHKLYQDATCSSDGSGSQQSMQQKMFVLDDRSGTVLASTILDATSNGQRYSAAPRKQRSALALWSRNGTKFIIIAAGSFTESGPDATGWILAFDTFDLKVKAALATRAGIWMSSQGPAIDSDGFIYAGAGNGSFNGTTDFGEASMKLQFVPSTATTAASLSVVGAWAPFSDSSRECGNVQLTNAKVQVSAVTGATPGAQMPMNSGCNSQWTDQDAHLSGTLVERFHQYITAGKDGIGYVVPTRSFPQTAPADFKNPKANCAKVALYEFGWDLGIDPCPVKLSTLNQFFGGKTRHQHAPIAHYTAPDGTFYLLMMAENSPLQMWRADTGGIYHFVGRSAEVASPQSTGNGGMPGGFCSVSDSNGANAIAWCSVPNGDANRTVTTGFLYGYDLTKLIAGQPPLIFKSEQYTYSKFSQPIVHNGTVILADYAGSVMEWKLSGQ</sequence>
<evidence type="ECO:0008006" key="4">
    <source>
        <dbReference type="Google" id="ProtNLM"/>
    </source>
</evidence>
<dbReference type="Proteomes" id="UP000182409">
    <property type="component" value="Unassembled WGS sequence"/>
</dbReference>
<reference evidence="2 3" key="1">
    <citation type="submission" date="2016-10" db="EMBL/GenBank/DDBJ databases">
        <authorList>
            <person name="de Groot N.N."/>
        </authorList>
    </citation>
    <scope>NUCLEOTIDE SEQUENCE [LARGE SCALE GENOMIC DNA]</scope>
    <source>
        <strain evidence="2 3">AB35.6</strain>
    </source>
</reference>
<gene>
    <name evidence="2" type="ORF">SAMN05443244_0192</name>
</gene>
<keyword evidence="1" id="KW-0732">Signal</keyword>
<dbReference type="AlphaFoldDB" id="A0A1H4IY76"/>
<feature type="chain" id="PRO_5010190733" description="PQQ-like domain-containing protein" evidence="1">
    <location>
        <begin position="17"/>
        <end position="569"/>
    </location>
</feature>